<evidence type="ECO:0000313" key="4">
    <source>
        <dbReference type="EMBL" id="GHG32793.1"/>
    </source>
</evidence>
<evidence type="ECO:0000259" key="2">
    <source>
        <dbReference type="Pfam" id="PF02470"/>
    </source>
</evidence>
<dbReference type="SUPFAM" id="SSF58100">
    <property type="entry name" value="Bacterial hemolysins"/>
    <property type="match status" value="1"/>
</dbReference>
<gene>
    <name evidence="4" type="ORF">GCM10017567_61240</name>
</gene>
<name>A0ABQ3KTT7_9PSEU</name>
<dbReference type="InterPro" id="IPR005693">
    <property type="entry name" value="Mce"/>
</dbReference>
<accession>A0ABQ3KTT7</accession>
<protein>
    <submittedName>
        <fullName evidence="4">ABC transporter substrate-binding protein</fullName>
    </submittedName>
</protein>
<dbReference type="Pfam" id="PF11887">
    <property type="entry name" value="Mce4_CUP1"/>
    <property type="match status" value="1"/>
</dbReference>
<feature type="transmembrane region" description="Helical" evidence="1">
    <location>
        <begin position="35"/>
        <end position="53"/>
    </location>
</feature>
<feature type="domain" description="Mammalian cell entry C-terminal" evidence="3">
    <location>
        <begin position="139"/>
        <end position="327"/>
    </location>
</feature>
<evidence type="ECO:0000259" key="3">
    <source>
        <dbReference type="Pfam" id="PF11887"/>
    </source>
</evidence>
<keyword evidence="5" id="KW-1185">Reference proteome</keyword>
<keyword evidence="1" id="KW-0812">Transmembrane</keyword>
<dbReference type="EMBL" id="BNAW01000035">
    <property type="protein sequence ID" value="GHG32793.1"/>
    <property type="molecule type" value="Genomic_DNA"/>
</dbReference>
<dbReference type="PANTHER" id="PTHR33371:SF4">
    <property type="entry name" value="INTERMEMBRANE PHOSPHOLIPID TRANSPORT SYSTEM BINDING PROTEIN MLAD"/>
    <property type="match status" value="1"/>
</dbReference>
<evidence type="ECO:0000313" key="5">
    <source>
        <dbReference type="Proteomes" id="UP000649955"/>
    </source>
</evidence>
<dbReference type="InterPro" id="IPR003399">
    <property type="entry name" value="Mce/MlaD"/>
</dbReference>
<keyword evidence="1" id="KW-0472">Membrane</keyword>
<organism evidence="4 5">
    <name type="scientific">Amycolatopsis bullii</name>
    <dbReference type="NCBI Taxonomy" id="941987"/>
    <lineage>
        <taxon>Bacteria</taxon>
        <taxon>Bacillati</taxon>
        <taxon>Actinomycetota</taxon>
        <taxon>Actinomycetes</taxon>
        <taxon>Pseudonocardiales</taxon>
        <taxon>Pseudonocardiaceae</taxon>
        <taxon>Amycolatopsis</taxon>
    </lineage>
</organism>
<dbReference type="InterPro" id="IPR052336">
    <property type="entry name" value="MlaD_Phospholipid_Transporter"/>
</dbReference>
<dbReference type="Proteomes" id="UP000649955">
    <property type="component" value="Unassembled WGS sequence"/>
</dbReference>
<comment type="caution">
    <text evidence="4">The sequence shown here is derived from an EMBL/GenBank/DDBJ whole genome shotgun (WGS) entry which is preliminary data.</text>
</comment>
<dbReference type="RefSeq" id="WP_191314781.1">
    <property type="nucleotide sequence ID" value="NZ_BNAW01000035.1"/>
</dbReference>
<proteinExistence type="predicted"/>
<dbReference type="Pfam" id="PF02470">
    <property type="entry name" value="MlaD"/>
    <property type="match status" value="1"/>
</dbReference>
<reference evidence="5" key="1">
    <citation type="journal article" date="2019" name="Int. J. Syst. Evol. Microbiol.">
        <title>The Global Catalogue of Microorganisms (GCM) 10K type strain sequencing project: providing services to taxonomists for standard genome sequencing and annotation.</title>
        <authorList>
            <consortium name="The Broad Institute Genomics Platform"/>
            <consortium name="The Broad Institute Genome Sequencing Center for Infectious Disease"/>
            <person name="Wu L."/>
            <person name="Ma J."/>
        </authorList>
    </citation>
    <scope>NUCLEOTIDE SEQUENCE [LARGE SCALE GENOMIC DNA]</scope>
    <source>
        <strain evidence="5">CGMCC 4.7680</strain>
    </source>
</reference>
<dbReference type="InterPro" id="IPR024516">
    <property type="entry name" value="Mce_C"/>
</dbReference>
<keyword evidence="1" id="KW-1133">Transmembrane helix</keyword>
<dbReference type="NCBIfam" id="TIGR00996">
    <property type="entry name" value="Mtu_fam_mce"/>
    <property type="match status" value="1"/>
</dbReference>
<evidence type="ECO:0000256" key="1">
    <source>
        <dbReference type="SAM" id="Phobius"/>
    </source>
</evidence>
<feature type="domain" description="Mce/MlaD" evidence="2">
    <location>
        <begin position="59"/>
        <end position="132"/>
    </location>
</feature>
<dbReference type="PANTHER" id="PTHR33371">
    <property type="entry name" value="INTERMEMBRANE PHOSPHOLIPID TRANSPORT SYSTEM BINDING PROTEIN MLAD-RELATED"/>
    <property type="match status" value="1"/>
</dbReference>
<sequence>MAHHRSKRALSRESALSATLVDLGAAARRRTRSRALTLGVVLALVVSAAWPVVTAPAERTLTAYFTAAVGIYPNSDVRVLGVAIGSVSEVEPNGTDVKVTMTLRPGVPLPADAGAVVITPSLVADRYVQLTPVYRGGPQLADGASIPRERTATPVEFDDLLHSLNQLMSALGPQGANKDGAVSDVLTRSADYLNGTGQTIGTAIENLGEFARTASDSKDDLFGSVDNISKFTAMLAANDGQVKQAISQIASLSKVLADQRDQFSGALTELTQALSVVQGFIKDNRGKVQSDVDKLADVTRVLVNQKDSLAEALQAAPNALTNLLGAYDQANGTIDGRGNLLEFAEPK</sequence>